<dbReference type="Proteomes" id="UP000250235">
    <property type="component" value="Unassembled WGS sequence"/>
</dbReference>
<evidence type="ECO:0000313" key="2">
    <source>
        <dbReference type="EMBL" id="KZV27037.1"/>
    </source>
</evidence>
<dbReference type="AlphaFoldDB" id="A0A2Z7B643"/>
<feature type="transmembrane region" description="Helical" evidence="1">
    <location>
        <begin position="41"/>
        <end position="62"/>
    </location>
</feature>
<organism evidence="2 3">
    <name type="scientific">Dorcoceras hygrometricum</name>
    <dbReference type="NCBI Taxonomy" id="472368"/>
    <lineage>
        <taxon>Eukaryota</taxon>
        <taxon>Viridiplantae</taxon>
        <taxon>Streptophyta</taxon>
        <taxon>Embryophyta</taxon>
        <taxon>Tracheophyta</taxon>
        <taxon>Spermatophyta</taxon>
        <taxon>Magnoliopsida</taxon>
        <taxon>eudicotyledons</taxon>
        <taxon>Gunneridae</taxon>
        <taxon>Pentapetalae</taxon>
        <taxon>asterids</taxon>
        <taxon>lamiids</taxon>
        <taxon>Lamiales</taxon>
        <taxon>Gesneriaceae</taxon>
        <taxon>Didymocarpoideae</taxon>
        <taxon>Trichosporeae</taxon>
        <taxon>Loxocarpinae</taxon>
        <taxon>Dorcoceras</taxon>
    </lineage>
</organism>
<keyword evidence="1" id="KW-0812">Transmembrane</keyword>
<sequence>MSAALSYELYAEIDFLKSEQEVKTDSSCWVLCLSMASVFRVIADVILLLPESSGFLAVLVVAQYKISWRDVVSMLRLVPAGGIACMCLLVVQQKQMSTRVNIPVARRGNVVVSLLRLEVQLRVIFASVACYWYFSRASDWMTSVERHRLTGGSDADVTFTASCRLVDASSFCCVSRNQSTGACWRDLLPAFGCFASDRCYQLVKLYDVV</sequence>
<reference evidence="2 3" key="1">
    <citation type="journal article" date="2015" name="Proc. Natl. Acad. Sci. U.S.A.">
        <title>The resurrection genome of Boea hygrometrica: A blueprint for survival of dehydration.</title>
        <authorList>
            <person name="Xiao L."/>
            <person name="Yang G."/>
            <person name="Zhang L."/>
            <person name="Yang X."/>
            <person name="Zhao S."/>
            <person name="Ji Z."/>
            <person name="Zhou Q."/>
            <person name="Hu M."/>
            <person name="Wang Y."/>
            <person name="Chen M."/>
            <person name="Xu Y."/>
            <person name="Jin H."/>
            <person name="Xiao X."/>
            <person name="Hu G."/>
            <person name="Bao F."/>
            <person name="Hu Y."/>
            <person name="Wan P."/>
            <person name="Li L."/>
            <person name="Deng X."/>
            <person name="Kuang T."/>
            <person name="Xiang C."/>
            <person name="Zhu J.K."/>
            <person name="Oliver M.J."/>
            <person name="He Y."/>
        </authorList>
    </citation>
    <scope>NUCLEOTIDE SEQUENCE [LARGE SCALE GENOMIC DNA]</scope>
    <source>
        <strain evidence="3">cv. XS01</strain>
    </source>
</reference>
<protein>
    <submittedName>
        <fullName evidence="2">Dynein heavy chain 4</fullName>
    </submittedName>
</protein>
<evidence type="ECO:0000256" key="1">
    <source>
        <dbReference type="SAM" id="Phobius"/>
    </source>
</evidence>
<name>A0A2Z7B643_9LAMI</name>
<keyword evidence="1" id="KW-1133">Transmembrane helix</keyword>
<keyword evidence="3" id="KW-1185">Reference proteome</keyword>
<accession>A0A2Z7B643</accession>
<dbReference type="EMBL" id="KV010703">
    <property type="protein sequence ID" value="KZV27037.1"/>
    <property type="molecule type" value="Genomic_DNA"/>
</dbReference>
<feature type="transmembrane region" description="Helical" evidence="1">
    <location>
        <begin position="74"/>
        <end position="91"/>
    </location>
</feature>
<keyword evidence="1" id="KW-0472">Membrane</keyword>
<proteinExistence type="predicted"/>
<gene>
    <name evidence="2" type="ORF">F511_13385</name>
</gene>
<evidence type="ECO:0000313" key="3">
    <source>
        <dbReference type="Proteomes" id="UP000250235"/>
    </source>
</evidence>